<dbReference type="PROSITE" id="PS01319">
    <property type="entry name" value="RBFA"/>
    <property type="match status" value="1"/>
</dbReference>
<dbReference type="GO" id="GO:0005829">
    <property type="term" value="C:cytosol"/>
    <property type="evidence" value="ECO:0007669"/>
    <property type="project" value="TreeGrafter"/>
</dbReference>
<comment type="subunit">
    <text evidence="2">Monomer. Binds 30S ribosomal subunits, but not 50S ribosomal subunits or 70S ribosomes.</text>
</comment>
<dbReference type="RefSeq" id="WP_106010254.1">
    <property type="nucleotide sequence ID" value="NZ_JALCPJ010000001.1"/>
</dbReference>
<keyword evidence="4" id="KW-1185">Reference proteome</keyword>
<gene>
    <name evidence="2 3" type="primary">rbfA</name>
    <name evidence="3" type="ORF">CLLU_26620</name>
</gene>
<dbReference type="InterPro" id="IPR020053">
    <property type="entry name" value="Ribosome-bd_factorA_CS"/>
</dbReference>
<dbReference type="SUPFAM" id="SSF89919">
    <property type="entry name" value="Ribosome-binding factor A, RbfA"/>
    <property type="match status" value="1"/>
</dbReference>
<dbReference type="PANTHER" id="PTHR33515:SF1">
    <property type="entry name" value="RIBOSOME-BINDING FACTOR A, CHLOROPLASTIC-RELATED"/>
    <property type="match status" value="1"/>
</dbReference>
<protein>
    <recommendedName>
        <fullName evidence="2">Ribosome-binding factor A</fullName>
    </recommendedName>
</protein>
<comment type="similarity">
    <text evidence="2">Belongs to the RbfA family.</text>
</comment>
<dbReference type="AlphaFoldDB" id="A0A2T0BHI2"/>
<dbReference type="NCBIfam" id="TIGR00082">
    <property type="entry name" value="rbfA"/>
    <property type="match status" value="1"/>
</dbReference>
<keyword evidence="1 2" id="KW-0690">Ribosome biogenesis</keyword>
<proteinExistence type="inferred from homology"/>
<organism evidence="3 4">
    <name type="scientific">Clostridium luticellarii</name>
    <dbReference type="NCBI Taxonomy" id="1691940"/>
    <lineage>
        <taxon>Bacteria</taxon>
        <taxon>Bacillati</taxon>
        <taxon>Bacillota</taxon>
        <taxon>Clostridia</taxon>
        <taxon>Eubacteriales</taxon>
        <taxon>Clostridiaceae</taxon>
        <taxon>Clostridium</taxon>
    </lineage>
</organism>
<evidence type="ECO:0000313" key="3">
    <source>
        <dbReference type="EMBL" id="PRR83346.1"/>
    </source>
</evidence>
<accession>A0A2T0BHI2</accession>
<dbReference type="Pfam" id="PF02033">
    <property type="entry name" value="RBFA"/>
    <property type="match status" value="1"/>
</dbReference>
<dbReference type="Proteomes" id="UP000237798">
    <property type="component" value="Unassembled WGS sequence"/>
</dbReference>
<dbReference type="GO" id="GO:0043024">
    <property type="term" value="F:ribosomal small subunit binding"/>
    <property type="evidence" value="ECO:0007669"/>
    <property type="project" value="TreeGrafter"/>
</dbReference>
<dbReference type="OrthoDB" id="307788at2"/>
<evidence type="ECO:0000313" key="4">
    <source>
        <dbReference type="Proteomes" id="UP000237798"/>
    </source>
</evidence>
<dbReference type="GO" id="GO:0030490">
    <property type="term" value="P:maturation of SSU-rRNA"/>
    <property type="evidence" value="ECO:0007669"/>
    <property type="project" value="UniProtKB-UniRule"/>
</dbReference>
<evidence type="ECO:0000256" key="1">
    <source>
        <dbReference type="ARBA" id="ARBA00022517"/>
    </source>
</evidence>
<sequence>MANYRTGRINEEMKKEISNIIRDDIKDPRVTAMVSVTKVDVTRDQKYARVYVSIYGKNKSKESTFDALKNSEGFIRREIGHRIKLRNTPEIIIELDNTIEYGMHIDEILHKIKENEKNDDE</sequence>
<dbReference type="InterPro" id="IPR000238">
    <property type="entry name" value="RbfA"/>
</dbReference>
<dbReference type="HAMAP" id="MF_00003">
    <property type="entry name" value="RbfA"/>
    <property type="match status" value="1"/>
</dbReference>
<evidence type="ECO:0000256" key="2">
    <source>
        <dbReference type="HAMAP-Rule" id="MF_00003"/>
    </source>
</evidence>
<dbReference type="InterPro" id="IPR015946">
    <property type="entry name" value="KH_dom-like_a/b"/>
</dbReference>
<comment type="caution">
    <text evidence="3">The sequence shown here is derived from an EMBL/GenBank/DDBJ whole genome shotgun (WGS) entry which is preliminary data.</text>
</comment>
<comment type="subcellular location">
    <subcellularLocation>
        <location evidence="2">Cytoplasm</location>
    </subcellularLocation>
</comment>
<dbReference type="InterPro" id="IPR023799">
    <property type="entry name" value="RbfA_dom_sf"/>
</dbReference>
<reference evidence="3 4" key="1">
    <citation type="submission" date="2018-03" db="EMBL/GenBank/DDBJ databases">
        <title>Genome sequence of Clostridium luticellarii DSM 29923.</title>
        <authorList>
            <person name="Poehlein A."/>
            <person name="Daniel R."/>
        </authorList>
    </citation>
    <scope>NUCLEOTIDE SEQUENCE [LARGE SCALE GENOMIC DNA]</scope>
    <source>
        <strain evidence="3 4">DSM 29923</strain>
    </source>
</reference>
<dbReference type="Gene3D" id="3.30.300.20">
    <property type="match status" value="1"/>
</dbReference>
<dbReference type="PANTHER" id="PTHR33515">
    <property type="entry name" value="RIBOSOME-BINDING FACTOR A, CHLOROPLASTIC-RELATED"/>
    <property type="match status" value="1"/>
</dbReference>
<comment type="function">
    <text evidence="2">One of several proteins that assist in the late maturation steps of the functional core of the 30S ribosomal subunit. Associates with free 30S ribosomal subunits (but not with 30S subunits that are part of 70S ribosomes or polysomes). Required for efficient processing of 16S rRNA. May interact with the 5'-terminal helix region of 16S rRNA.</text>
</comment>
<keyword evidence="2" id="KW-0963">Cytoplasm</keyword>
<name>A0A2T0BHI2_9CLOT</name>
<dbReference type="EMBL" id="PVXP01000046">
    <property type="protein sequence ID" value="PRR83346.1"/>
    <property type="molecule type" value="Genomic_DNA"/>
</dbReference>